<evidence type="ECO:0000313" key="2">
    <source>
        <dbReference type="Proteomes" id="UP000030185"/>
    </source>
</evidence>
<dbReference type="AlphaFoldDB" id="A0A098LGV9"/>
<dbReference type="EMBL" id="BBLT01000005">
    <property type="protein sequence ID" value="GAL85719.1"/>
    <property type="molecule type" value="Genomic_DNA"/>
</dbReference>
<dbReference type="Proteomes" id="UP000030185">
    <property type="component" value="Unassembled WGS sequence"/>
</dbReference>
<name>A0A098LGV9_9BACT</name>
<dbReference type="eggNOG" id="COG0236">
    <property type="taxonomic scope" value="Bacteria"/>
</dbReference>
<gene>
    <name evidence="1" type="ORF">MYP_2948</name>
</gene>
<protein>
    <submittedName>
        <fullName evidence="1">Phosphopantetheine-binding protein</fullName>
    </submittedName>
</protein>
<organism evidence="1 2">
    <name type="scientific">Sporocytophaga myxococcoides</name>
    <dbReference type="NCBI Taxonomy" id="153721"/>
    <lineage>
        <taxon>Bacteria</taxon>
        <taxon>Pseudomonadati</taxon>
        <taxon>Bacteroidota</taxon>
        <taxon>Cytophagia</taxon>
        <taxon>Cytophagales</taxon>
        <taxon>Cytophagaceae</taxon>
        <taxon>Sporocytophaga</taxon>
    </lineage>
</organism>
<dbReference type="STRING" id="153721.MYP_2948"/>
<keyword evidence="2" id="KW-1185">Reference proteome</keyword>
<evidence type="ECO:0000313" key="1">
    <source>
        <dbReference type="EMBL" id="GAL85719.1"/>
    </source>
</evidence>
<sequence>MDIENHFKIQILDSNAAKINTVLDMVNMVAIYLNIETNDLSLKKEMLQIINQALKLEGLINDEISDSDLIFKTLNPLYDELWDSIAQKTDLVLPKPYLSDKNHRKLFSSLVWTPKYEWKKVTAGHFIDAVCARNHKKLIDRKNISDIYEIFVSIIAITVESIGVDYYEVEPEKSFTNDFGID</sequence>
<accession>A0A098LGV9</accession>
<reference evidence="1 2" key="1">
    <citation type="submission" date="2014-09" db="EMBL/GenBank/DDBJ databases">
        <title>Sporocytophaga myxococcoides PG-01 genome sequencing.</title>
        <authorList>
            <person name="Liu L."/>
            <person name="Gao P.J."/>
            <person name="Chen G.J."/>
            <person name="Wang L.S."/>
        </authorList>
    </citation>
    <scope>NUCLEOTIDE SEQUENCE [LARGE SCALE GENOMIC DNA]</scope>
    <source>
        <strain evidence="1 2">PG-01</strain>
    </source>
</reference>
<comment type="caution">
    <text evidence="1">The sequence shown here is derived from an EMBL/GenBank/DDBJ whole genome shotgun (WGS) entry which is preliminary data.</text>
</comment>
<proteinExistence type="predicted"/>